<keyword evidence="2" id="KW-1185">Reference proteome</keyword>
<name>A0ABP1F2V5_9FLAO</name>
<dbReference type="Proteomes" id="UP001497527">
    <property type="component" value="Unassembled WGS sequence"/>
</dbReference>
<dbReference type="EMBL" id="CAXJIO010000011">
    <property type="protein sequence ID" value="CAL2102605.1"/>
    <property type="molecule type" value="Genomic_DNA"/>
</dbReference>
<reference evidence="1 2" key="1">
    <citation type="submission" date="2024-05" db="EMBL/GenBank/DDBJ databases">
        <authorList>
            <person name="Duchaud E."/>
        </authorList>
    </citation>
    <scope>NUCLEOTIDE SEQUENCE [LARGE SCALE GENOMIC DNA]</scope>
    <source>
        <strain evidence="1">Ena-SAMPLE-TAB-13-05-2024-13:56:06:370-140308</strain>
    </source>
</reference>
<organism evidence="1 2">
    <name type="scientific">Tenacibaculum polynesiense</name>
    <dbReference type="NCBI Taxonomy" id="3137857"/>
    <lineage>
        <taxon>Bacteria</taxon>
        <taxon>Pseudomonadati</taxon>
        <taxon>Bacteroidota</taxon>
        <taxon>Flavobacteriia</taxon>
        <taxon>Flavobacteriales</taxon>
        <taxon>Flavobacteriaceae</taxon>
        <taxon>Tenacibaculum</taxon>
    </lineage>
</organism>
<evidence type="ECO:0008006" key="3">
    <source>
        <dbReference type="Google" id="ProtNLM"/>
    </source>
</evidence>
<dbReference type="RefSeq" id="WP_348716069.1">
    <property type="nucleotide sequence ID" value="NZ_CAXJIO010000011.1"/>
</dbReference>
<accession>A0ABP1F2V5</accession>
<comment type="caution">
    <text evidence="1">The sequence shown here is derived from an EMBL/GenBank/DDBJ whole genome shotgun (WGS) entry which is preliminary data.</text>
</comment>
<proteinExistence type="predicted"/>
<sequence length="88" mass="10272">MFRKFLITCDEATTICDKSQYGEATFLEKIKLNFHLLVCKVCAMYTKQNRTMSKLFKMKASNCSKQETQCLSNSDKEALKEQLKQFKL</sequence>
<evidence type="ECO:0000313" key="2">
    <source>
        <dbReference type="Proteomes" id="UP001497527"/>
    </source>
</evidence>
<gene>
    <name evidence="1" type="ORF">T190423A01A_20356</name>
</gene>
<protein>
    <recommendedName>
        <fullName evidence="3">Glycine dehydrogenase</fullName>
    </recommendedName>
</protein>
<evidence type="ECO:0000313" key="1">
    <source>
        <dbReference type="EMBL" id="CAL2102605.1"/>
    </source>
</evidence>